<keyword evidence="4 5" id="KW-0274">FAD</keyword>
<name>A0A919EW33_9ACTN</name>
<evidence type="ECO:0000256" key="4">
    <source>
        <dbReference type="ARBA" id="ARBA00022827"/>
    </source>
</evidence>
<dbReference type="InterPro" id="IPR009075">
    <property type="entry name" value="AcylCo_DH/oxidase_C"/>
</dbReference>
<dbReference type="GO" id="GO:0050660">
    <property type="term" value="F:flavin adenine dinucleotide binding"/>
    <property type="evidence" value="ECO:0007669"/>
    <property type="project" value="InterPro"/>
</dbReference>
<comment type="cofactor">
    <cofactor evidence="1 5">
        <name>FAD</name>
        <dbReference type="ChEBI" id="CHEBI:57692"/>
    </cofactor>
</comment>
<dbReference type="GO" id="GO:0046359">
    <property type="term" value="P:butyrate catabolic process"/>
    <property type="evidence" value="ECO:0007669"/>
    <property type="project" value="TreeGrafter"/>
</dbReference>
<dbReference type="SUPFAM" id="SSF47203">
    <property type="entry name" value="Acyl-CoA dehydrogenase C-terminal domain-like"/>
    <property type="match status" value="1"/>
</dbReference>
<dbReference type="GO" id="GO:0003995">
    <property type="term" value="F:acyl-CoA dehydrogenase activity"/>
    <property type="evidence" value="ECO:0007669"/>
    <property type="project" value="TreeGrafter"/>
</dbReference>
<evidence type="ECO:0000256" key="1">
    <source>
        <dbReference type="ARBA" id="ARBA00001974"/>
    </source>
</evidence>
<feature type="domain" description="Acyl-CoA oxidase/dehydrogenase middle" evidence="7">
    <location>
        <begin position="113"/>
        <end position="201"/>
    </location>
</feature>
<keyword evidence="3 5" id="KW-0285">Flavoprotein</keyword>
<reference evidence="10" key="1">
    <citation type="journal article" date="2019" name="Int. J. Syst. Evol. Microbiol.">
        <title>The Global Catalogue of Microorganisms (GCM) 10K type strain sequencing project: providing services to taxonomists for standard genome sequencing and annotation.</title>
        <authorList>
            <consortium name="The Broad Institute Genomics Platform"/>
            <consortium name="The Broad Institute Genome Sequencing Center for Infectious Disease"/>
            <person name="Wu L."/>
            <person name="Ma J."/>
        </authorList>
    </citation>
    <scope>NUCLEOTIDE SEQUENCE [LARGE SCALE GENOMIC DNA]</scope>
    <source>
        <strain evidence="10">JCM 4253</strain>
    </source>
</reference>
<comment type="similarity">
    <text evidence="2 5">Belongs to the acyl-CoA dehydrogenase family.</text>
</comment>
<proteinExistence type="inferred from homology"/>
<evidence type="ECO:0000256" key="3">
    <source>
        <dbReference type="ARBA" id="ARBA00022630"/>
    </source>
</evidence>
<keyword evidence="5" id="KW-0560">Oxidoreductase</keyword>
<feature type="domain" description="Acyl-CoA dehydrogenase/oxidase N-terminal" evidence="8">
    <location>
        <begin position="4"/>
        <end position="109"/>
    </location>
</feature>
<dbReference type="Pfam" id="PF02771">
    <property type="entry name" value="Acyl-CoA_dh_N"/>
    <property type="match status" value="1"/>
</dbReference>
<dbReference type="InterPro" id="IPR009100">
    <property type="entry name" value="AcylCoA_DH/oxidase_NM_dom_sf"/>
</dbReference>
<evidence type="ECO:0000256" key="2">
    <source>
        <dbReference type="ARBA" id="ARBA00009347"/>
    </source>
</evidence>
<accession>A0A919EW33</accession>
<keyword evidence="10" id="KW-1185">Reference proteome</keyword>
<dbReference type="GO" id="GO:0033539">
    <property type="term" value="P:fatty acid beta-oxidation using acyl-CoA dehydrogenase"/>
    <property type="evidence" value="ECO:0007669"/>
    <property type="project" value="TreeGrafter"/>
</dbReference>
<dbReference type="Gene3D" id="1.20.140.10">
    <property type="entry name" value="Butyryl-CoA Dehydrogenase, subunit A, domain 3"/>
    <property type="match status" value="1"/>
</dbReference>
<dbReference type="Gene3D" id="2.40.110.10">
    <property type="entry name" value="Butyryl-CoA Dehydrogenase, subunit A, domain 2"/>
    <property type="match status" value="1"/>
</dbReference>
<dbReference type="InterPro" id="IPR006091">
    <property type="entry name" value="Acyl-CoA_Oxase/DH_mid-dom"/>
</dbReference>
<evidence type="ECO:0000259" key="6">
    <source>
        <dbReference type="Pfam" id="PF00441"/>
    </source>
</evidence>
<dbReference type="InterPro" id="IPR036250">
    <property type="entry name" value="AcylCo_DH-like_C"/>
</dbReference>
<comment type="caution">
    <text evidence="9">The sequence shown here is derived from an EMBL/GenBank/DDBJ whole genome shotgun (WGS) entry which is preliminary data.</text>
</comment>
<evidence type="ECO:0000313" key="9">
    <source>
        <dbReference type="EMBL" id="GHG42883.1"/>
    </source>
</evidence>
<dbReference type="CDD" id="cd00567">
    <property type="entry name" value="ACAD"/>
    <property type="match status" value="1"/>
</dbReference>
<dbReference type="SUPFAM" id="SSF56645">
    <property type="entry name" value="Acyl-CoA dehydrogenase NM domain-like"/>
    <property type="match status" value="1"/>
</dbReference>
<evidence type="ECO:0000259" key="7">
    <source>
        <dbReference type="Pfam" id="PF02770"/>
    </source>
</evidence>
<sequence length="369" mass="38697">MNQVTEQAAALATALAEGKAEEWDRRAELPREVIRELGTKGVLCADVPERFGGLGLSSLDNGQLIAATGEVCSSLRSIMTSQGIAAWTVRRFGSAEQQEDFLPRLTSGESAGVAFSEPGAGSDLAAMQTTITRDGDSIVVDGVKVWVTGAHYASLLVVFGRYGTGAAMAVVPTDAAGVDIERVPDPLGCRAAGHATVRLRGVRLPAEHLLGGAGMPVTMLATSPLTHGRISVAWGCVGMLRACLRAVVRHSAKRETFGSPLSEHQLIRRHVAELYAGERTATHACERASADWDAKRPQHISAAVLAKHVAAGQAARGAAGAVQVLASAGAVNSHVVARAYRDAKLMEIIEGSNEISQLLLADEAMTVWA</sequence>
<dbReference type="PANTHER" id="PTHR43884:SF12">
    <property type="entry name" value="ISOVALERYL-COA DEHYDROGENASE, MITOCHONDRIAL-RELATED"/>
    <property type="match status" value="1"/>
</dbReference>
<dbReference type="Pfam" id="PF00441">
    <property type="entry name" value="Acyl-CoA_dh_1"/>
    <property type="match status" value="1"/>
</dbReference>
<dbReference type="Gene3D" id="1.10.540.10">
    <property type="entry name" value="Acyl-CoA dehydrogenase/oxidase, N-terminal domain"/>
    <property type="match status" value="1"/>
</dbReference>
<evidence type="ECO:0000256" key="5">
    <source>
        <dbReference type="RuleBase" id="RU362125"/>
    </source>
</evidence>
<evidence type="ECO:0000313" key="10">
    <source>
        <dbReference type="Proteomes" id="UP000619355"/>
    </source>
</evidence>
<dbReference type="Pfam" id="PF02770">
    <property type="entry name" value="Acyl-CoA_dh_M"/>
    <property type="match status" value="1"/>
</dbReference>
<dbReference type="Proteomes" id="UP000619355">
    <property type="component" value="Unassembled WGS sequence"/>
</dbReference>
<gene>
    <name evidence="9" type="ORF">GCM10018980_19230</name>
</gene>
<dbReference type="PANTHER" id="PTHR43884">
    <property type="entry name" value="ACYL-COA DEHYDROGENASE"/>
    <property type="match status" value="1"/>
</dbReference>
<organism evidence="9 10">
    <name type="scientific">Streptomyces capoamus</name>
    <dbReference type="NCBI Taxonomy" id="68183"/>
    <lineage>
        <taxon>Bacteria</taxon>
        <taxon>Bacillati</taxon>
        <taxon>Actinomycetota</taxon>
        <taxon>Actinomycetes</taxon>
        <taxon>Kitasatosporales</taxon>
        <taxon>Streptomycetaceae</taxon>
        <taxon>Streptomyces</taxon>
    </lineage>
</organism>
<dbReference type="EMBL" id="BNBF01000004">
    <property type="protein sequence ID" value="GHG42883.1"/>
    <property type="molecule type" value="Genomic_DNA"/>
</dbReference>
<dbReference type="AlphaFoldDB" id="A0A919EW33"/>
<dbReference type="RefSeq" id="WP_189980186.1">
    <property type="nucleotide sequence ID" value="NZ_BNBF01000004.1"/>
</dbReference>
<dbReference type="InterPro" id="IPR037069">
    <property type="entry name" value="AcylCoA_DH/ox_N_sf"/>
</dbReference>
<protein>
    <submittedName>
        <fullName evidence="9">Acyl-CoA dehydrogenase</fullName>
    </submittedName>
</protein>
<dbReference type="InterPro" id="IPR046373">
    <property type="entry name" value="Acyl-CoA_Oxase/DH_mid-dom_sf"/>
</dbReference>
<dbReference type="InterPro" id="IPR013786">
    <property type="entry name" value="AcylCoA_DH/ox_N"/>
</dbReference>
<evidence type="ECO:0000259" key="8">
    <source>
        <dbReference type="Pfam" id="PF02771"/>
    </source>
</evidence>
<feature type="domain" description="Acyl-CoA dehydrogenase/oxidase C-terminal" evidence="6">
    <location>
        <begin position="221"/>
        <end position="362"/>
    </location>
</feature>